<evidence type="ECO:0000256" key="1">
    <source>
        <dbReference type="SAM" id="MobiDB-lite"/>
    </source>
</evidence>
<feature type="compositionally biased region" description="Basic and acidic residues" evidence="1">
    <location>
        <begin position="77"/>
        <end position="92"/>
    </location>
</feature>
<evidence type="ECO:0000313" key="4">
    <source>
        <dbReference type="Proteomes" id="UP000015100"/>
    </source>
</evidence>
<dbReference type="Proteomes" id="UP000015100">
    <property type="component" value="Unassembled WGS sequence"/>
</dbReference>
<dbReference type="AlphaFoldDB" id="S8C1P2"/>
<dbReference type="InterPro" id="IPR011709">
    <property type="entry name" value="DEAD-box_helicase_OB_fold"/>
</dbReference>
<reference evidence="4" key="2">
    <citation type="submission" date="2013-04" db="EMBL/GenBank/DDBJ databases">
        <title>Genomic mechanisms accounting for the adaptation to parasitism in nematode-trapping fungi.</title>
        <authorList>
            <person name="Ahren D.G."/>
        </authorList>
    </citation>
    <scope>NUCLEOTIDE SEQUENCE [LARGE SCALE GENOMIC DNA]</scope>
    <source>
        <strain evidence="4">CBS 200.50</strain>
    </source>
</reference>
<reference evidence="3 4" key="1">
    <citation type="journal article" date="2013" name="PLoS Genet.">
        <title>Genomic mechanisms accounting for the adaptation to parasitism in nematode-trapping fungi.</title>
        <authorList>
            <person name="Meerupati T."/>
            <person name="Andersson K.M."/>
            <person name="Friman E."/>
            <person name="Kumar D."/>
            <person name="Tunlid A."/>
            <person name="Ahren D."/>
        </authorList>
    </citation>
    <scope>NUCLEOTIDE SEQUENCE [LARGE SCALE GENOMIC DNA]</scope>
    <source>
        <strain evidence="3 4">CBS 200.50</strain>
    </source>
</reference>
<dbReference type="HOGENOM" id="CLU_1938081_0_0_1"/>
<dbReference type="STRING" id="1284197.S8C1P2"/>
<proteinExistence type="predicted"/>
<dbReference type="EMBL" id="AQGS01000006">
    <property type="protein sequence ID" value="EPS45673.1"/>
    <property type="molecule type" value="Genomic_DNA"/>
</dbReference>
<feature type="region of interest" description="Disordered" evidence="1">
    <location>
        <begin position="71"/>
        <end position="92"/>
    </location>
</feature>
<feature type="domain" description="DEAD-box helicase OB fold" evidence="2">
    <location>
        <begin position="34"/>
        <end position="126"/>
    </location>
</feature>
<evidence type="ECO:0000313" key="3">
    <source>
        <dbReference type="EMBL" id="EPS45673.1"/>
    </source>
</evidence>
<accession>S8C1P2</accession>
<keyword evidence="4" id="KW-1185">Reference proteome</keyword>
<gene>
    <name evidence="3" type="ORF">H072_337</name>
</gene>
<comment type="caution">
    <text evidence="3">The sequence shown here is derived from an EMBL/GenBank/DDBJ whole genome shotgun (WGS) entry which is preliminary data.</text>
</comment>
<organism evidence="3 4">
    <name type="scientific">Dactylellina haptotyla (strain CBS 200.50)</name>
    <name type="common">Nematode-trapping fungus</name>
    <name type="synonym">Monacrosporium haptotylum</name>
    <dbReference type="NCBI Taxonomy" id="1284197"/>
    <lineage>
        <taxon>Eukaryota</taxon>
        <taxon>Fungi</taxon>
        <taxon>Dikarya</taxon>
        <taxon>Ascomycota</taxon>
        <taxon>Pezizomycotina</taxon>
        <taxon>Orbiliomycetes</taxon>
        <taxon>Orbiliales</taxon>
        <taxon>Orbiliaceae</taxon>
        <taxon>Dactylellina</taxon>
    </lineage>
</organism>
<protein>
    <recommendedName>
        <fullName evidence="2">DEAD-box helicase OB fold domain-containing protein</fullName>
    </recommendedName>
</protein>
<name>S8C1P2_DACHA</name>
<sequence length="130" mass="14515">MKYESDTMVARYPRVSQEQTERILRCFLKGVGVGNVARRVAGGKYRTLTASGNAASGVDVAVHPSSCLMWERSSGNESKRAKKESGSSERRDEGFGEAVMYQDVVWTSKAFMKCVSKIKLEWVADMWAHD</sequence>
<evidence type="ECO:0000259" key="2">
    <source>
        <dbReference type="Pfam" id="PF07717"/>
    </source>
</evidence>
<dbReference type="Pfam" id="PF07717">
    <property type="entry name" value="OB_NTP_bind"/>
    <property type="match status" value="1"/>
</dbReference>